<protein>
    <submittedName>
        <fullName evidence="2">Uncharacterized protein</fullName>
    </submittedName>
</protein>
<feature type="compositionally biased region" description="Polar residues" evidence="1">
    <location>
        <begin position="19"/>
        <end position="31"/>
    </location>
</feature>
<proteinExistence type="predicted"/>
<keyword evidence="3" id="KW-1185">Reference proteome</keyword>
<reference evidence="2 3" key="1">
    <citation type="submission" date="2024-04" db="EMBL/GenBank/DDBJ databases">
        <title>WGS of bacteria from Torrens River.</title>
        <authorList>
            <person name="Wyrsch E.R."/>
            <person name="Drigo B."/>
        </authorList>
    </citation>
    <scope>NUCLEOTIDE SEQUENCE [LARGE SCALE GENOMIC DNA]</scope>
    <source>
        <strain evidence="2 3">TWI391</strain>
    </source>
</reference>
<organism evidence="2 3">
    <name type="scientific">Sphingobacterium kitahiroshimense</name>
    <dbReference type="NCBI Taxonomy" id="470446"/>
    <lineage>
        <taxon>Bacteria</taxon>
        <taxon>Pseudomonadati</taxon>
        <taxon>Bacteroidota</taxon>
        <taxon>Sphingobacteriia</taxon>
        <taxon>Sphingobacteriales</taxon>
        <taxon>Sphingobacteriaceae</taxon>
        <taxon>Sphingobacterium</taxon>
    </lineage>
</organism>
<evidence type="ECO:0000313" key="3">
    <source>
        <dbReference type="Proteomes" id="UP001409291"/>
    </source>
</evidence>
<dbReference type="EMBL" id="JBDJNQ010000004">
    <property type="protein sequence ID" value="MEN5377665.1"/>
    <property type="molecule type" value="Genomic_DNA"/>
</dbReference>
<evidence type="ECO:0000313" key="2">
    <source>
        <dbReference type="EMBL" id="MEN5377665.1"/>
    </source>
</evidence>
<feature type="region of interest" description="Disordered" evidence="1">
    <location>
        <begin position="1"/>
        <end position="52"/>
    </location>
</feature>
<gene>
    <name evidence="2" type="ORF">ABE541_10360</name>
</gene>
<sequence>MKNKALKTIAKIPKEKSNDLSQNKVKSNTGTPPKKDTNPLPPNPNEVDNHDT</sequence>
<dbReference type="Proteomes" id="UP001409291">
    <property type="component" value="Unassembled WGS sequence"/>
</dbReference>
<dbReference type="RefSeq" id="WP_165902415.1">
    <property type="nucleotide sequence ID" value="NZ_JAOQNK010000001.1"/>
</dbReference>
<accession>A0ABV0BT23</accession>
<comment type="caution">
    <text evidence="2">The sequence shown here is derived from an EMBL/GenBank/DDBJ whole genome shotgun (WGS) entry which is preliminary data.</text>
</comment>
<evidence type="ECO:0000256" key="1">
    <source>
        <dbReference type="SAM" id="MobiDB-lite"/>
    </source>
</evidence>
<name>A0ABV0BT23_9SPHI</name>